<accession>A0ABR8ZM21</accession>
<dbReference type="Proteomes" id="UP000645007">
    <property type="component" value="Unassembled WGS sequence"/>
</dbReference>
<sequence length="147" mass="17188">MTFYTESYFMHQQQFNSLVNYAVILVLILLVLINSFRYFRHQLQTRYRDLGIIFFLLLLIFAGLQVTNLEKTYSQQSQSLQMRPFIRAVAKDHGISPNKVVVNSTTLTDGIIVRFDKKDYRVNLSPSGDNYTLTRAHVVDHRVIIQK</sequence>
<organism evidence="2 3">
    <name type="scientific">Limosilactobacillus urinaemulieris</name>
    <dbReference type="NCBI Taxonomy" id="2742600"/>
    <lineage>
        <taxon>Bacteria</taxon>
        <taxon>Bacillati</taxon>
        <taxon>Bacillota</taxon>
        <taxon>Bacilli</taxon>
        <taxon>Lactobacillales</taxon>
        <taxon>Lactobacillaceae</taxon>
        <taxon>Limosilactobacillus</taxon>
    </lineage>
</organism>
<name>A0ABR8ZM21_9LACO</name>
<protein>
    <submittedName>
        <fullName evidence="2">DUF3290 family protein</fullName>
    </submittedName>
</protein>
<comment type="caution">
    <text evidence="2">The sequence shown here is derived from an EMBL/GenBank/DDBJ whole genome shotgun (WGS) entry which is preliminary data.</text>
</comment>
<evidence type="ECO:0000313" key="2">
    <source>
        <dbReference type="EMBL" id="MBD8085813.1"/>
    </source>
</evidence>
<dbReference type="Pfam" id="PF11694">
    <property type="entry name" value="DUF3290"/>
    <property type="match status" value="1"/>
</dbReference>
<evidence type="ECO:0000313" key="3">
    <source>
        <dbReference type="Proteomes" id="UP000645007"/>
    </source>
</evidence>
<proteinExistence type="predicted"/>
<evidence type="ECO:0000256" key="1">
    <source>
        <dbReference type="SAM" id="Phobius"/>
    </source>
</evidence>
<reference evidence="2 3" key="1">
    <citation type="submission" date="2020-06" db="EMBL/GenBank/DDBJ databases">
        <title>Limosilactobacillus sp. nov.</title>
        <authorList>
            <person name="Ksiezarek M."/>
            <person name="Goncalves Ribeiro T."/>
            <person name="Rocha J."/>
            <person name="Grosso F."/>
            <person name="Peixe L."/>
        </authorList>
    </citation>
    <scope>NUCLEOTIDE SEQUENCE [LARGE SCALE GENOMIC DNA]</scope>
    <source>
        <strain evidence="3">c9Ua_26_M</strain>
    </source>
</reference>
<feature type="transmembrane region" description="Helical" evidence="1">
    <location>
        <begin position="18"/>
        <end position="38"/>
    </location>
</feature>
<dbReference type="InterPro" id="IPR021707">
    <property type="entry name" value="DUF3290"/>
</dbReference>
<gene>
    <name evidence="2" type="ORF">HUK45_06090</name>
</gene>
<keyword evidence="1" id="KW-1133">Transmembrane helix</keyword>
<feature type="transmembrane region" description="Helical" evidence="1">
    <location>
        <begin position="50"/>
        <end position="69"/>
    </location>
</feature>
<keyword evidence="1" id="KW-0472">Membrane</keyword>
<keyword evidence="1" id="KW-0812">Transmembrane</keyword>
<dbReference type="EMBL" id="JABUXR010000010">
    <property type="protein sequence ID" value="MBD8085813.1"/>
    <property type="molecule type" value="Genomic_DNA"/>
</dbReference>
<dbReference type="RefSeq" id="WP_191911568.1">
    <property type="nucleotide sequence ID" value="NZ_CAKOBX010000009.1"/>
</dbReference>
<keyword evidence="3" id="KW-1185">Reference proteome</keyword>